<dbReference type="NCBIfam" id="TIGR00409">
    <property type="entry name" value="proS_fam_II"/>
    <property type="match status" value="1"/>
</dbReference>
<evidence type="ECO:0000256" key="3">
    <source>
        <dbReference type="ARBA" id="ARBA00022490"/>
    </source>
</evidence>
<dbReference type="InterPro" id="IPR004500">
    <property type="entry name" value="Pro-tRNA-synth_IIa_bac-type"/>
</dbReference>
<dbReference type="CDD" id="cd00861">
    <property type="entry name" value="ProRS_anticodon_short"/>
    <property type="match status" value="1"/>
</dbReference>
<evidence type="ECO:0000256" key="4">
    <source>
        <dbReference type="ARBA" id="ARBA00022598"/>
    </source>
</evidence>
<dbReference type="Gene3D" id="3.40.50.800">
    <property type="entry name" value="Anticodon-binding domain"/>
    <property type="match status" value="1"/>
</dbReference>
<gene>
    <name evidence="10 13" type="primary">proS</name>
    <name evidence="13" type="ORF">ERYAMS2_00955</name>
    <name evidence="12" type="ORF">ERYAMS_00661</name>
</gene>
<organism evidence="13 15">
    <name type="scientific">Erysipelothrix amsterdamensis</name>
    <dbReference type="NCBI Taxonomy" id="2929157"/>
    <lineage>
        <taxon>Bacteria</taxon>
        <taxon>Bacillati</taxon>
        <taxon>Bacillota</taxon>
        <taxon>Erysipelotrichia</taxon>
        <taxon>Erysipelotrichales</taxon>
        <taxon>Erysipelotrichaceae</taxon>
        <taxon>Erysipelothrix</taxon>
    </lineage>
</organism>
<dbReference type="FunFam" id="3.40.50.800:FF:000011">
    <property type="entry name" value="Proline--tRNA ligase"/>
    <property type="match status" value="1"/>
</dbReference>
<dbReference type="Proteomes" id="UP001154095">
    <property type="component" value="Chromosome"/>
</dbReference>
<keyword evidence="8 10" id="KW-0030">Aminoacyl-tRNA synthetase</keyword>
<dbReference type="PANTHER" id="PTHR42753:SF2">
    <property type="entry name" value="PROLINE--TRNA LIGASE"/>
    <property type="match status" value="1"/>
</dbReference>
<feature type="domain" description="Aminoacyl-transfer RNA synthetases class-II family profile" evidence="11">
    <location>
        <begin position="38"/>
        <end position="461"/>
    </location>
</feature>
<dbReference type="InterPro" id="IPR023717">
    <property type="entry name" value="Pro-tRNA-Synthase_IIa_type1"/>
</dbReference>
<dbReference type="NCBIfam" id="NF006625">
    <property type="entry name" value="PRK09194.1"/>
    <property type="match status" value="1"/>
</dbReference>
<evidence type="ECO:0000256" key="8">
    <source>
        <dbReference type="ARBA" id="ARBA00023146"/>
    </source>
</evidence>
<dbReference type="InterPro" id="IPR036621">
    <property type="entry name" value="Anticodon-bd_dom_sf"/>
</dbReference>
<evidence type="ECO:0000256" key="1">
    <source>
        <dbReference type="ARBA" id="ARBA00004496"/>
    </source>
</evidence>
<dbReference type="Pfam" id="PF00587">
    <property type="entry name" value="tRNA-synt_2b"/>
    <property type="match status" value="1"/>
</dbReference>
<comment type="subunit">
    <text evidence="2 10">Homodimer.</text>
</comment>
<dbReference type="GO" id="GO:0004827">
    <property type="term" value="F:proline-tRNA ligase activity"/>
    <property type="evidence" value="ECO:0007669"/>
    <property type="project" value="UniProtKB-UniRule"/>
</dbReference>
<keyword evidence="5 10" id="KW-0547">Nucleotide-binding</keyword>
<dbReference type="InterPro" id="IPR007214">
    <property type="entry name" value="YbaK/aa-tRNA-synth-assoc-dom"/>
</dbReference>
<dbReference type="Pfam" id="PF04073">
    <property type="entry name" value="tRNA_edit"/>
    <property type="match status" value="1"/>
</dbReference>
<evidence type="ECO:0000256" key="5">
    <source>
        <dbReference type="ARBA" id="ARBA00022741"/>
    </source>
</evidence>
<keyword evidence="7 10" id="KW-0648">Protein biosynthesis</keyword>
<dbReference type="GO" id="GO:0005829">
    <property type="term" value="C:cytosol"/>
    <property type="evidence" value="ECO:0007669"/>
    <property type="project" value="TreeGrafter"/>
</dbReference>
<dbReference type="GO" id="GO:0140096">
    <property type="term" value="F:catalytic activity, acting on a protein"/>
    <property type="evidence" value="ECO:0007669"/>
    <property type="project" value="UniProtKB-ARBA"/>
</dbReference>
<accession>A0AAU9VIF7</accession>
<dbReference type="Gene3D" id="3.90.960.10">
    <property type="entry name" value="YbaK/aminoacyl-tRNA synthetase-associated domain"/>
    <property type="match status" value="1"/>
</dbReference>
<sequence>MKLSKSFFYTIREDVRDEDSTSGNLLVRAGYIKKSSSGVYMYMPLGLKVKNKIENIIREEMNAIDAQEMTMPTLIPEDVYVASGRRDIIGTSMFQLDDRFKKPFVLGPTHEELFAQAAQMKIRSYKDMPFSLYQFQTKFRDEARPRFGLIRVREFVMKDSYTFDADLESADKSYDAMFEAYKRIFDRVGLDYRIVRADTGIMGGLLSEEFQAVTDIGEDILVLGEDTGYSSNLEVAENVNRIQSDEAFLSMEKVYTPNARTIEEVAAFLEQPVQKFVKTLIYRLDDQYVAVCVLGDRDVNETKLAKLYKATEVELADFEHVQKHTGASVGFAGPVGLEIDVVVDKMIEGLRNFTVGANENDHHFINVNHSDFEATHIIDVSNVKEGDPNPDGKGVLTFSKGIEVGNTFKLGTKYSKAMGLEYLDQNNKLQDVYMGSYGIGLGRTLAAVVEQNNDENGIVWPMNLAPFQVAIVVINNKNEEHMAFADDLYQELSQAGLEVILDDRKQRPGIKFNDMDLIGVPLRITVGRDVEHGEVELKERKTGAEQKIKREDILNVLKSYM</sequence>
<dbReference type="Gene3D" id="3.30.930.10">
    <property type="entry name" value="Bira Bifunctional Protein, Domain 2"/>
    <property type="match status" value="2"/>
</dbReference>
<dbReference type="EC" id="6.1.1.15" evidence="10"/>
<evidence type="ECO:0000313" key="15">
    <source>
        <dbReference type="Proteomes" id="UP001154111"/>
    </source>
</evidence>
<dbReference type="InterPro" id="IPR045864">
    <property type="entry name" value="aa-tRNA-synth_II/BPL/LPL"/>
</dbReference>
<comment type="catalytic activity">
    <reaction evidence="9 10">
        <text>tRNA(Pro) + L-proline + ATP = L-prolyl-tRNA(Pro) + AMP + diphosphate</text>
        <dbReference type="Rhea" id="RHEA:14305"/>
        <dbReference type="Rhea" id="RHEA-COMP:9700"/>
        <dbReference type="Rhea" id="RHEA-COMP:9702"/>
        <dbReference type="ChEBI" id="CHEBI:30616"/>
        <dbReference type="ChEBI" id="CHEBI:33019"/>
        <dbReference type="ChEBI" id="CHEBI:60039"/>
        <dbReference type="ChEBI" id="CHEBI:78442"/>
        <dbReference type="ChEBI" id="CHEBI:78532"/>
        <dbReference type="ChEBI" id="CHEBI:456215"/>
        <dbReference type="EC" id="6.1.1.15"/>
    </reaction>
</comment>
<dbReference type="Proteomes" id="UP001154111">
    <property type="component" value="Chromosome"/>
</dbReference>
<keyword evidence="4 10" id="KW-0436">Ligase</keyword>
<evidence type="ECO:0000313" key="14">
    <source>
        <dbReference type="Proteomes" id="UP001154095"/>
    </source>
</evidence>
<proteinExistence type="inferred from homology"/>
<dbReference type="PROSITE" id="PS50862">
    <property type="entry name" value="AA_TRNA_LIGASE_II"/>
    <property type="match status" value="1"/>
</dbReference>
<dbReference type="InterPro" id="IPR044140">
    <property type="entry name" value="ProRS_anticodon_short"/>
</dbReference>
<dbReference type="GO" id="GO:0016740">
    <property type="term" value="F:transferase activity"/>
    <property type="evidence" value="ECO:0007669"/>
    <property type="project" value="UniProtKB-ARBA"/>
</dbReference>
<dbReference type="Pfam" id="PF03129">
    <property type="entry name" value="HGTP_anticodon"/>
    <property type="match status" value="1"/>
</dbReference>
<dbReference type="CDD" id="cd04334">
    <property type="entry name" value="ProRS-INS"/>
    <property type="match status" value="1"/>
</dbReference>
<dbReference type="EMBL" id="OW659496">
    <property type="protein sequence ID" value="CAH2761924.1"/>
    <property type="molecule type" value="Genomic_DNA"/>
</dbReference>
<dbReference type="InterPro" id="IPR004154">
    <property type="entry name" value="Anticodon-bd"/>
</dbReference>
<evidence type="ECO:0000259" key="11">
    <source>
        <dbReference type="PROSITE" id="PS50862"/>
    </source>
</evidence>
<protein>
    <recommendedName>
        <fullName evidence="10">Proline--tRNA ligase</fullName>
        <ecNumber evidence="10">6.1.1.15</ecNumber>
    </recommendedName>
    <alternativeName>
        <fullName evidence="10">Prolyl-tRNA synthetase</fullName>
        <shortName evidence="10">ProRS</shortName>
    </alternativeName>
</protein>
<comment type="function">
    <text evidence="10">Catalyzes the attachment of proline to tRNA(Pro) in a two-step reaction: proline is first activated by ATP to form Pro-AMP and then transferred to the acceptor end of tRNA(Pro). As ProRS can inadvertently accommodate and process non-cognate amino acids such as alanine and cysteine, to avoid such errors it has two additional distinct editing activities against alanine. One activity is designated as 'pretransfer' editing and involves the tRNA(Pro)-independent hydrolysis of activated Ala-AMP. The other activity is designated 'posttransfer' editing and involves deacylation of mischarged Ala-tRNA(Pro). The misacylated Cys-tRNA(Pro) is not edited by ProRS.</text>
</comment>
<evidence type="ECO:0000256" key="10">
    <source>
        <dbReference type="HAMAP-Rule" id="MF_01569"/>
    </source>
</evidence>
<dbReference type="InterPro" id="IPR002316">
    <property type="entry name" value="Pro-tRNA-ligase_IIa"/>
</dbReference>
<comment type="subcellular location">
    <subcellularLocation>
        <location evidence="1 10">Cytoplasm</location>
    </subcellularLocation>
</comment>
<dbReference type="PRINTS" id="PR01046">
    <property type="entry name" value="TRNASYNTHPRO"/>
</dbReference>
<dbReference type="HAMAP" id="MF_01569">
    <property type="entry name" value="Pro_tRNA_synth_type1"/>
    <property type="match status" value="1"/>
</dbReference>
<dbReference type="SUPFAM" id="SSF55826">
    <property type="entry name" value="YbaK/ProRS associated domain"/>
    <property type="match status" value="1"/>
</dbReference>
<dbReference type="InterPro" id="IPR050062">
    <property type="entry name" value="Pro-tRNA_synthetase"/>
</dbReference>
<dbReference type="SUPFAM" id="SSF52954">
    <property type="entry name" value="Class II aaRS ABD-related"/>
    <property type="match status" value="1"/>
</dbReference>
<name>A0AAU9VIF7_9FIRM</name>
<dbReference type="GO" id="GO:0002161">
    <property type="term" value="F:aminoacyl-tRNA deacylase activity"/>
    <property type="evidence" value="ECO:0007669"/>
    <property type="project" value="InterPro"/>
</dbReference>
<evidence type="ECO:0000256" key="2">
    <source>
        <dbReference type="ARBA" id="ARBA00011738"/>
    </source>
</evidence>
<dbReference type="SUPFAM" id="SSF55681">
    <property type="entry name" value="Class II aaRS and biotin synthetases"/>
    <property type="match status" value="1"/>
</dbReference>
<dbReference type="EMBL" id="OW659477">
    <property type="protein sequence ID" value="CAH2761933.1"/>
    <property type="molecule type" value="Genomic_DNA"/>
</dbReference>
<evidence type="ECO:0000256" key="9">
    <source>
        <dbReference type="ARBA" id="ARBA00047671"/>
    </source>
</evidence>
<reference evidence="13" key="1">
    <citation type="submission" date="2022-04" db="EMBL/GenBank/DDBJ databases">
        <authorList>
            <person name="Forde T."/>
        </authorList>
    </citation>
    <scope>NUCLEOTIDE SEQUENCE</scope>
    <source>
        <strain evidence="13">A18Y016a</strain>
        <strain evidence="12">A18Y020d</strain>
    </source>
</reference>
<evidence type="ECO:0000256" key="7">
    <source>
        <dbReference type="ARBA" id="ARBA00022917"/>
    </source>
</evidence>
<comment type="domain">
    <text evidence="10">Consists of three domains: the N-terminal catalytic domain, the editing domain and the C-terminal anticodon-binding domain.</text>
</comment>
<evidence type="ECO:0000313" key="12">
    <source>
        <dbReference type="EMBL" id="CAH2761924.1"/>
    </source>
</evidence>
<evidence type="ECO:0000256" key="6">
    <source>
        <dbReference type="ARBA" id="ARBA00022840"/>
    </source>
</evidence>
<keyword evidence="3 10" id="KW-0963">Cytoplasm</keyword>
<dbReference type="InterPro" id="IPR006195">
    <property type="entry name" value="aa-tRNA-synth_II"/>
</dbReference>
<keyword evidence="6 10" id="KW-0067">ATP-binding</keyword>
<comment type="similarity">
    <text evidence="10">Belongs to the class-II aminoacyl-tRNA synthetase family. ProS type 1 subfamily.</text>
</comment>
<dbReference type="InterPro" id="IPR002314">
    <property type="entry name" value="aa-tRNA-synt_IIb"/>
</dbReference>
<dbReference type="GO" id="GO:0006433">
    <property type="term" value="P:prolyl-tRNA aminoacylation"/>
    <property type="evidence" value="ECO:0007669"/>
    <property type="project" value="UniProtKB-UniRule"/>
</dbReference>
<dbReference type="InterPro" id="IPR036754">
    <property type="entry name" value="YbaK/aa-tRNA-synt-asso_dom_sf"/>
</dbReference>
<dbReference type="PANTHER" id="PTHR42753">
    <property type="entry name" value="MITOCHONDRIAL RIBOSOME PROTEIN L39/PROLYL-TRNA LIGASE FAMILY MEMBER"/>
    <property type="match status" value="1"/>
</dbReference>
<dbReference type="RefSeq" id="WP_254006307.1">
    <property type="nucleotide sequence ID" value="NZ_OW659477.1"/>
</dbReference>
<evidence type="ECO:0000313" key="13">
    <source>
        <dbReference type="EMBL" id="CAH2761933.1"/>
    </source>
</evidence>
<keyword evidence="14" id="KW-1185">Reference proteome</keyword>
<dbReference type="AlphaFoldDB" id="A0AAU9VIF7"/>
<dbReference type="GO" id="GO:0005524">
    <property type="term" value="F:ATP binding"/>
    <property type="evidence" value="ECO:0007669"/>
    <property type="project" value="UniProtKB-UniRule"/>
</dbReference>